<accession>A0ABW1YEE2</accession>
<dbReference type="Proteomes" id="UP001596297">
    <property type="component" value="Unassembled WGS sequence"/>
</dbReference>
<keyword evidence="1" id="KW-0732">Signal</keyword>
<proteinExistence type="predicted"/>
<evidence type="ECO:0000313" key="2">
    <source>
        <dbReference type="EMBL" id="MFC6592695.1"/>
    </source>
</evidence>
<name>A0ABW1YEE2_9DEIO</name>
<gene>
    <name evidence="2" type="ORF">ACFP81_12295</name>
</gene>
<sequence>MKIRLWLVAGLLLFSHAQAVTRVPGTWTYYSKSVDPITDVNTGWVSIDELNDTSGSTRLTFKCSDSTRPELWAMLTSKNPLVGSDGETLPTVTVRVGTGQPQTVYSDSLYATTLHGEVSPFSIGFPGGITRQMAAGLYQGERVALRIERSRSVGSQTLTYVFPAGGFKDAWNAVNRCQQGQPAPAPVPAPGRSAATGAPKFTRWFFTTCTDTASGAVRSQLRAGQTHRCQLVIETVPNGAQPVRAEFSYELEYQEGGRTQKLTLETRDVWNGQGGPVLFRQDGSSLIFNLPLNVRSRAERRYTSLNVTADVTFSNGSSKRVYEKLPVQ</sequence>
<evidence type="ECO:0000313" key="3">
    <source>
        <dbReference type="Proteomes" id="UP001596297"/>
    </source>
</evidence>
<reference evidence="3" key="1">
    <citation type="journal article" date="2019" name="Int. J. Syst. Evol. Microbiol.">
        <title>The Global Catalogue of Microorganisms (GCM) 10K type strain sequencing project: providing services to taxonomists for standard genome sequencing and annotation.</title>
        <authorList>
            <consortium name="The Broad Institute Genomics Platform"/>
            <consortium name="The Broad Institute Genome Sequencing Center for Infectious Disease"/>
            <person name="Wu L."/>
            <person name="Ma J."/>
        </authorList>
    </citation>
    <scope>NUCLEOTIDE SEQUENCE [LARGE SCALE GENOMIC DNA]</scope>
    <source>
        <strain evidence="3">CGMCC 1.15772</strain>
    </source>
</reference>
<feature type="signal peptide" evidence="1">
    <location>
        <begin position="1"/>
        <end position="19"/>
    </location>
</feature>
<protein>
    <submittedName>
        <fullName evidence="2">Uncharacterized protein</fullName>
    </submittedName>
</protein>
<feature type="chain" id="PRO_5045889521" evidence="1">
    <location>
        <begin position="20"/>
        <end position="328"/>
    </location>
</feature>
<evidence type="ECO:0000256" key="1">
    <source>
        <dbReference type="SAM" id="SignalP"/>
    </source>
</evidence>
<dbReference type="EMBL" id="JBHSWD010000002">
    <property type="protein sequence ID" value="MFC6592695.1"/>
    <property type="molecule type" value="Genomic_DNA"/>
</dbReference>
<dbReference type="RefSeq" id="WP_380083816.1">
    <property type="nucleotide sequence ID" value="NZ_JBHSWD010000002.1"/>
</dbReference>
<keyword evidence="3" id="KW-1185">Reference proteome</keyword>
<organism evidence="2 3">
    <name type="scientific">Deinococcus lacus</name>
    <dbReference type="NCBI Taxonomy" id="392561"/>
    <lineage>
        <taxon>Bacteria</taxon>
        <taxon>Thermotogati</taxon>
        <taxon>Deinococcota</taxon>
        <taxon>Deinococci</taxon>
        <taxon>Deinococcales</taxon>
        <taxon>Deinococcaceae</taxon>
        <taxon>Deinococcus</taxon>
    </lineage>
</organism>
<comment type="caution">
    <text evidence="2">The sequence shown here is derived from an EMBL/GenBank/DDBJ whole genome shotgun (WGS) entry which is preliminary data.</text>
</comment>